<dbReference type="InParanoid" id="A2EZH2"/>
<accession>A2EZH2</accession>
<dbReference type="PANTHER" id="PTHR47026:SF2">
    <property type="entry name" value="FLAGELLAR ASSOCIATED PROTEIN"/>
    <property type="match status" value="1"/>
</dbReference>
<feature type="coiled-coil region" evidence="1">
    <location>
        <begin position="105"/>
        <end position="202"/>
    </location>
</feature>
<sequence>MTEGEVDHHDAETSQEIHEPPPREENSHKKPRKNKEKTYTESDLKEIALRCQTLPPISDEEYNKLLETLVEERLGFAKSDNFEKSIEYTKAINFMVGNKEVYLKRSAYKSAEEKYNSQIKAIENELKEFDEETKTLLRKLNEEQEASFQKLLKLHEKECDDHVERWSSEAKTRMYNRASNQLSNLRKQARLLIQQCRFEEAELLSKEIKELEARERDAAHIVMQRDYEASVKSLEKRQKLEIDNHQQRTQVLNKNLYQKRMRLRVALENKLQKAKATKTRECTEDKIWNQIQAKKKEEISRGRIDADVITTKIDIDTNIMTDDAIISLPPLSVRRPKTSRMTRMSMNNTV</sequence>
<dbReference type="SMR" id="A2EZH2"/>
<evidence type="ECO:0000256" key="1">
    <source>
        <dbReference type="SAM" id="Coils"/>
    </source>
</evidence>
<dbReference type="EMBL" id="DS113552">
    <property type="protein sequence ID" value="EAY01938.1"/>
    <property type="molecule type" value="Genomic_DNA"/>
</dbReference>
<dbReference type="Proteomes" id="UP000001542">
    <property type="component" value="Unassembled WGS sequence"/>
</dbReference>
<feature type="region of interest" description="Disordered" evidence="2">
    <location>
        <begin position="1"/>
        <end position="42"/>
    </location>
</feature>
<protein>
    <submittedName>
        <fullName evidence="3">Uncharacterized protein</fullName>
    </submittedName>
</protein>
<dbReference type="VEuPathDB" id="TrichDB:TVAG_047920"/>
<evidence type="ECO:0000313" key="4">
    <source>
        <dbReference type="Proteomes" id="UP000001542"/>
    </source>
</evidence>
<dbReference type="OrthoDB" id="10651733at2759"/>
<evidence type="ECO:0000256" key="2">
    <source>
        <dbReference type="SAM" id="MobiDB-lite"/>
    </source>
</evidence>
<keyword evidence="1" id="KW-0175">Coiled coil</keyword>
<name>A2EZH2_TRIV3</name>
<dbReference type="KEGG" id="tva:4759766"/>
<dbReference type="VEuPathDB" id="TrichDB:TVAGG3_0657420"/>
<proteinExistence type="predicted"/>
<dbReference type="RefSeq" id="XP_001330453.1">
    <property type="nucleotide sequence ID" value="XM_001330418.1"/>
</dbReference>
<keyword evidence="4" id="KW-1185">Reference proteome</keyword>
<gene>
    <name evidence="3" type="ORF">TVAG_047920</name>
</gene>
<evidence type="ECO:0000313" key="3">
    <source>
        <dbReference type="EMBL" id="EAY01938.1"/>
    </source>
</evidence>
<dbReference type="PANTHER" id="PTHR47026">
    <property type="entry name" value="PIGMENTOSA GTPASE REGULATOR-LIKE PROTEIN, PUTATIVE-RELATED"/>
    <property type="match status" value="1"/>
</dbReference>
<organism evidence="3 4">
    <name type="scientific">Trichomonas vaginalis (strain ATCC PRA-98 / G3)</name>
    <dbReference type="NCBI Taxonomy" id="412133"/>
    <lineage>
        <taxon>Eukaryota</taxon>
        <taxon>Metamonada</taxon>
        <taxon>Parabasalia</taxon>
        <taxon>Trichomonadida</taxon>
        <taxon>Trichomonadidae</taxon>
        <taxon>Trichomonas</taxon>
    </lineage>
</organism>
<reference evidence="3" key="1">
    <citation type="submission" date="2006-10" db="EMBL/GenBank/DDBJ databases">
        <authorList>
            <person name="Amadeo P."/>
            <person name="Zhao Q."/>
            <person name="Wortman J."/>
            <person name="Fraser-Liggett C."/>
            <person name="Carlton J."/>
        </authorList>
    </citation>
    <scope>NUCLEOTIDE SEQUENCE</scope>
    <source>
        <strain evidence="3">G3</strain>
    </source>
</reference>
<reference evidence="3" key="2">
    <citation type="journal article" date="2007" name="Science">
        <title>Draft genome sequence of the sexually transmitted pathogen Trichomonas vaginalis.</title>
        <authorList>
            <person name="Carlton J.M."/>
            <person name="Hirt R.P."/>
            <person name="Silva J.C."/>
            <person name="Delcher A.L."/>
            <person name="Schatz M."/>
            <person name="Zhao Q."/>
            <person name="Wortman J.R."/>
            <person name="Bidwell S.L."/>
            <person name="Alsmark U.C.M."/>
            <person name="Besteiro S."/>
            <person name="Sicheritz-Ponten T."/>
            <person name="Noel C.J."/>
            <person name="Dacks J.B."/>
            <person name="Foster P.G."/>
            <person name="Simillion C."/>
            <person name="Van de Peer Y."/>
            <person name="Miranda-Saavedra D."/>
            <person name="Barton G.J."/>
            <person name="Westrop G.D."/>
            <person name="Mueller S."/>
            <person name="Dessi D."/>
            <person name="Fiori P.L."/>
            <person name="Ren Q."/>
            <person name="Paulsen I."/>
            <person name="Zhang H."/>
            <person name="Bastida-Corcuera F.D."/>
            <person name="Simoes-Barbosa A."/>
            <person name="Brown M.T."/>
            <person name="Hayes R.D."/>
            <person name="Mukherjee M."/>
            <person name="Okumura C.Y."/>
            <person name="Schneider R."/>
            <person name="Smith A.J."/>
            <person name="Vanacova S."/>
            <person name="Villalvazo M."/>
            <person name="Haas B.J."/>
            <person name="Pertea M."/>
            <person name="Feldblyum T.V."/>
            <person name="Utterback T.R."/>
            <person name="Shu C.L."/>
            <person name="Osoegawa K."/>
            <person name="de Jong P.J."/>
            <person name="Hrdy I."/>
            <person name="Horvathova L."/>
            <person name="Zubacova Z."/>
            <person name="Dolezal P."/>
            <person name="Malik S.B."/>
            <person name="Logsdon J.M. Jr."/>
            <person name="Henze K."/>
            <person name="Gupta A."/>
            <person name="Wang C.C."/>
            <person name="Dunne R.L."/>
            <person name="Upcroft J.A."/>
            <person name="Upcroft P."/>
            <person name="White O."/>
            <person name="Salzberg S.L."/>
            <person name="Tang P."/>
            <person name="Chiu C.-H."/>
            <person name="Lee Y.-S."/>
            <person name="Embley T.M."/>
            <person name="Coombs G.H."/>
            <person name="Mottram J.C."/>
            <person name="Tachezy J."/>
            <person name="Fraser-Liggett C.M."/>
            <person name="Johnson P.J."/>
        </authorList>
    </citation>
    <scope>NUCLEOTIDE SEQUENCE [LARGE SCALE GENOMIC DNA]</scope>
    <source>
        <strain evidence="3">G3</strain>
    </source>
</reference>
<dbReference type="AlphaFoldDB" id="A2EZH2"/>
<feature type="compositionally biased region" description="Basic and acidic residues" evidence="2">
    <location>
        <begin position="1"/>
        <end position="28"/>
    </location>
</feature>